<proteinExistence type="predicted"/>
<reference evidence="1 2" key="1">
    <citation type="submission" date="2024-06" db="EMBL/GenBank/DDBJ databases">
        <title>Genomic Encyclopedia of Type Strains, Phase IV (KMG-IV): sequencing the most valuable type-strain genomes for metagenomic binning, comparative biology and taxonomic classification.</title>
        <authorList>
            <person name="Goeker M."/>
        </authorList>
    </citation>
    <scope>NUCLEOTIDE SEQUENCE [LARGE SCALE GENOMIC DNA]</scope>
    <source>
        <strain evidence="1 2">DSM 27865</strain>
    </source>
</reference>
<keyword evidence="2" id="KW-1185">Reference proteome</keyword>
<accession>A0ABV2MXN7</accession>
<dbReference type="RefSeq" id="WP_354193602.1">
    <property type="nucleotide sequence ID" value="NZ_JBEPML010000004.1"/>
</dbReference>
<dbReference type="EMBL" id="JBEPML010000004">
    <property type="protein sequence ID" value="MET3791264.1"/>
    <property type="molecule type" value="Genomic_DNA"/>
</dbReference>
<organism evidence="1 2">
    <name type="scientific">Aquamicrobium terrae</name>
    <dbReference type="NCBI Taxonomy" id="1324945"/>
    <lineage>
        <taxon>Bacteria</taxon>
        <taxon>Pseudomonadati</taxon>
        <taxon>Pseudomonadota</taxon>
        <taxon>Alphaproteobacteria</taxon>
        <taxon>Hyphomicrobiales</taxon>
        <taxon>Phyllobacteriaceae</taxon>
        <taxon>Aquamicrobium</taxon>
    </lineage>
</organism>
<evidence type="ECO:0000313" key="1">
    <source>
        <dbReference type="EMBL" id="MET3791264.1"/>
    </source>
</evidence>
<protein>
    <submittedName>
        <fullName evidence="1">Uncharacterized protein</fullName>
    </submittedName>
</protein>
<evidence type="ECO:0000313" key="2">
    <source>
        <dbReference type="Proteomes" id="UP001549076"/>
    </source>
</evidence>
<comment type="caution">
    <text evidence="1">The sequence shown here is derived from an EMBL/GenBank/DDBJ whole genome shotgun (WGS) entry which is preliminary data.</text>
</comment>
<dbReference type="Proteomes" id="UP001549076">
    <property type="component" value="Unassembled WGS sequence"/>
</dbReference>
<gene>
    <name evidence="1" type="ORF">ABID37_001472</name>
</gene>
<name>A0ABV2MXN7_9HYPH</name>
<sequence length="165" mass="17890">MNTKLILESPGIFPLFLLLTLTVAIMPNSRLTAQGLDAEGALDTIIGSDVNTKEEPVAAEEGRIVAAIEQTPKNISEVRRRFTIDRVDIVFLPDFGDGDSTVQAKLAEFDGQIVEMRKEIEGSAIFFHALNSRSVLLRDVVALEFDDANGVTIFVAGGKQGTNVD</sequence>